<dbReference type="SFLD" id="SFLDG01018">
    <property type="entry name" value="Squalene/Phytoene_Synthase_Lik"/>
    <property type="match status" value="1"/>
</dbReference>
<proteinExistence type="predicted"/>
<accession>A0ABN3HZC9</accession>
<dbReference type="Pfam" id="PF00494">
    <property type="entry name" value="SQS_PSY"/>
    <property type="match status" value="1"/>
</dbReference>
<gene>
    <name evidence="1" type="primary">hpnC</name>
    <name evidence="1" type="ORF">GCM10010170_102280</name>
</gene>
<dbReference type="CDD" id="cd00683">
    <property type="entry name" value="Trans_IPPS_HH"/>
    <property type="match status" value="1"/>
</dbReference>
<dbReference type="InterPro" id="IPR017827">
    <property type="entry name" value="HSQ_synthase_HpnC"/>
</dbReference>
<dbReference type="SFLD" id="SFLDG01212">
    <property type="entry name" value="Phytoene_synthase_like"/>
    <property type="match status" value="1"/>
</dbReference>
<dbReference type="Gene3D" id="1.10.600.10">
    <property type="entry name" value="Farnesyl Diphosphate Synthase"/>
    <property type="match status" value="1"/>
</dbReference>
<dbReference type="SFLD" id="SFLDS00005">
    <property type="entry name" value="Isoprenoid_Synthase_Type_I"/>
    <property type="match status" value="1"/>
</dbReference>
<name>A0ABN3HZC9_9ACTN</name>
<sequence>MSNVTTAPAAPPSARGPLRARAAAENFPVALRILPGITRRHLYALYRYARFVDDLGDEPALGLTAAERTATLDAFEAEVRRLYNGRRVTHPVLSELAPTVVACELPVGPLLRLIEANRVDQAVSRYATFEDLVGYCSLSANPVGELVLHVFGQADPLRVGLSDRICTALQVVEHLQDLAEDHRRGRVYLPGADLDRFGVREADLAAATASDALRGLVRFEAGRAKTLLDAGSPLVATLRGWARVAVAGYLAGGYATLRALRRSGYDPLPGPPRPRRLDIAASWLAVMVRSIG</sequence>
<keyword evidence="2" id="KW-1185">Reference proteome</keyword>
<dbReference type="InterPro" id="IPR002060">
    <property type="entry name" value="Squ/phyt_synthse"/>
</dbReference>
<dbReference type="Proteomes" id="UP001501444">
    <property type="component" value="Unassembled WGS sequence"/>
</dbReference>
<organism evidence="1 2">
    <name type="scientific">Dactylosporangium salmoneum</name>
    <dbReference type="NCBI Taxonomy" id="53361"/>
    <lineage>
        <taxon>Bacteria</taxon>
        <taxon>Bacillati</taxon>
        <taxon>Actinomycetota</taxon>
        <taxon>Actinomycetes</taxon>
        <taxon>Micromonosporales</taxon>
        <taxon>Micromonosporaceae</taxon>
        <taxon>Dactylosporangium</taxon>
    </lineage>
</organism>
<dbReference type="InterPro" id="IPR044843">
    <property type="entry name" value="Trans_IPPS_bact-type"/>
</dbReference>
<dbReference type="PANTHER" id="PTHR31480">
    <property type="entry name" value="BIFUNCTIONAL LYCOPENE CYCLASE/PHYTOENE SYNTHASE"/>
    <property type="match status" value="1"/>
</dbReference>
<protein>
    <submittedName>
        <fullName evidence="1">Squalene synthase HpnC</fullName>
    </submittedName>
</protein>
<reference evidence="1 2" key="1">
    <citation type="journal article" date="2019" name="Int. J. Syst. Evol. Microbiol.">
        <title>The Global Catalogue of Microorganisms (GCM) 10K type strain sequencing project: providing services to taxonomists for standard genome sequencing and annotation.</title>
        <authorList>
            <consortium name="The Broad Institute Genomics Platform"/>
            <consortium name="The Broad Institute Genome Sequencing Center for Infectious Disease"/>
            <person name="Wu L."/>
            <person name="Ma J."/>
        </authorList>
    </citation>
    <scope>NUCLEOTIDE SEQUENCE [LARGE SCALE GENOMIC DNA]</scope>
    <source>
        <strain evidence="1 2">JCM 3272</strain>
    </source>
</reference>
<dbReference type="NCBIfam" id="TIGR03464">
    <property type="entry name" value="HpnC"/>
    <property type="match status" value="1"/>
</dbReference>
<evidence type="ECO:0000313" key="2">
    <source>
        <dbReference type="Proteomes" id="UP001501444"/>
    </source>
</evidence>
<dbReference type="RefSeq" id="WP_344620019.1">
    <property type="nucleotide sequence ID" value="NZ_BAAARV010000123.1"/>
</dbReference>
<dbReference type="EMBL" id="BAAARV010000123">
    <property type="protein sequence ID" value="GAA2390304.1"/>
    <property type="molecule type" value="Genomic_DNA"/>
</dbReference>
<comment type="caution">
    <text evidence="1">The sequence shown here is derived from an EMBL/GenBank/DDBJ whole genome shotgun (WGS) entry which is preliminary data.</text>
</comment>
<dbReference type="InterPro" id="IPR008949">
    <property type="entry name" value="Isoprenoid_synthase_dom_sf"/>
</dbReference>
<dbReference type="SUPFAM" id="SSF48576">
    <property type="entry name" value="Terpenoid synthases"/>
    <property type="match status" value="1"/>
</dbReference>
<evidence type="ECO:0000313" key="1">
    <source>
        <dbReference type="EMBL" id="GAA2390304.1"/>
    </source>
</evidence>
<dbReference type="InterPro" id="IPR033904">
    <property type="entry name" value="Trans_IPPS_HH"/>
</dbReference>